<evidence type="ECO:0000256" key="1">
    <source>
        <dbReference type="ARBA" id="ARBA00022448"/>
    </source>
</evidence>
<evidence type="ECO:0000256" key="6">
    <source>
        <dbReference type="PROSITE-ProRule" id="PRU00433"/>
    </source>
</evidence>
<evidence type="ECO:0000256" key="2">
    <source>
        <dbReference type="ARBA" id="ARBA00022617"/>
    </source>
</evidence>
<keyword evidence="2 6" id="KW-0349">Heme</keyword>
<protein>
    <submittedName>
        <fullName evidence="9">C-type cytochrome</fullName>
    </submittedName>
</protein>
<dbReference type="PANTHER" id="PTHR11961">
    <property type="entry name" value="CYTOCHROME C"/>
    <property type="match status" value="1"/>
</dbReference>
<dbReference type="Pfam" id="PF00034">
    <property type="entry name" value="Cytochrom_C"/>
    <property type="match status" value="1"/>
</dbReference>
<keyword evidence="3 6" id="KW-0479">Metal-binding</keyword>
<comment type="caution">
    <text evidence="9">The sequence shown here is derived from an EMBL/GenBank/DDBJ whole genome shotgun (WGS) entry which is preliminary data.</text>
</comment>
<dbReference type="OrthoDB" id="9805828at2"/>
<dbReference type="GO" id="GO:0020037">
    <property type="term" value="F:heme binding"/>
    <property type="evidence" value="ECO:0007669"/>
    <property type="project" value="InterPro"/>
</dbReference>
<keyword evidence="1" id="KW-0813">Transport</keyword>
<sequence>MNSSYLNAAAGAFLGVVFVVMTISLASEGIFHASAPETAGFAIEVDESAGAGGAAPAEEALPPIAPLMASADPAAGENVFKKCASCHSVDPSGTNKVGPGLYGVVGRPVASHEGFNYSAGMKEHVSVDPDWSYEALNAFLHAPKKYVPGTAMGFAGLKKEEDRANVIAYLREQAASPVPLPDPAAEAPAEDQPAAAEEGAASTDEAAPNSEADQGTDAAPAQESAPSDDAAAATEEAAPAADAATSDEAAPAETETAPVVEEEQTDTAQ</sequence>
<evidence type="ECO:0000313" key="9">
    <source>
        <dbReference type="EMBL" id="TDH37936.1"/>
    </source>
</evidence>
<dbReference type="EMBL" id="SMSI01000001">
    <property type="protein sequence ID" value="TDH37936.1"/>
    <property type="molecule type" value="Genomic_DNA"/>
</dbReference>
<dbReference type="GO" id="GO:0046872">
    <property type="term" value="F:metal ion binding"/>
    <property type="evidence" value="ECO:0007669"/>
    <property type="project" value="UniProtKB-KW"/>
</dbReference>
<feature type="compositionally biased region" description="Acidic residues" evidence="7">
    <location>
        <begin position="260"/>
        <end position="269"/>
    </location>
</feature>
<dbReference type="GO" id="GO:0009055">
    <property type="term" value="F:electron transfer activity"/>
    <property type="evidence" value="ECO:0007669"/>
    <property type="project" value="InterPro"/>
</dbReference>
<evidence type="ECO:0000256" key="7">
    <source>
        <dbReference type="SAM" id="MobiDB-lite"/>
    </source>
</evidence>
<evidence type="ECO:0000259" key="8">
    <source>
        <dbReference type="PROSITE" id="PS51007"/>
    </source>
</evidence>
<evidence type="ECO:0000313" key="10">
    <source>
        <dbReference type="Proteomes" id="UP000295131"/>
    </source>
</evidence>
<accession>A0A4R5PLW4</accession>
<proteinExistence type="predicted"/>
<dbReference type="Proteomes" id="UP000295131">
    <property type="component" value="Unassembled WGS sequence"/>
</dbReference>
<evidence type="ECO:0000256" key="5">
    <source>
        <dbReference type="ARBA" id="ARBA00023004"/>
    </source>
</evidence>
<keyword evidence="4" id="KW-0249">Electron transport</keyword>
<organism evidence="9 10">
    <name type="scientific">Pseudohoeflea suaedae</name>
    <dbReference type="NCBI Taxonomy" id="877384"/>
    <lineage>
        <taxon>Bacteria</taxon>
        <taxon>Pseudomonadati</taxon>
        <taxon>Pseudomonadota</taxon>
        <taxon>Alphaproteobacteria</taxon>
        <taxon>Hyphomicrobiales</taxon>
        <taxon>Rhizobiaceae</taxon>
        <taxon>Pseudohoeflea</taxon>
    </lineage>
</organism>
<gene>
    <name evidence="9" type="ORF">E2A64_02025</name>
</gene>
<dbReference type="PRINTS" id="PR00604">
    <property type="entry name" value="CYTCHRMECIAB"/>
</dbReference>
<dbReference type="SUPFAM" id="SSF46626">
    <property type="entry name" value="Cytochrome c"/>
    <property type="match status" value="1"/>
</dbReference>
<dbReference type="PROSITE" id="PS51007">
    <property type="entry name" value="CYTC"/>
    <property type="match status" value="1"/>
</dbReference>
<name>A0A4R5PLW4_9HYPH</name>
<feature type="compositionally biased region" description="Low complexity" evidence="7">
    <location>
        <begin position="217"/>
        <end position="259"/>
    </location>
</feature>
<dbReference type="InterPro" id="IPR009056">
    <property type="entry name" value="Cyt_c-like_dom"/>
</dbReference>
<feature type="compositionally biased region" description="Low complexity" evidence="7">
    <location>
        <begin position="183"/>
        <end position="207"/>
    </location>
</feature>
<evidence type="ECO:0000256" key="4">
    <source>
        <dbReference type="ARBA" id="ARBA00022982"/>
    </source>
</evidence>
<feature type="region of interest" description="Disordered" evidence="7">
    <location>
        <begin position="177"/>
        <end position="269"/>
    </location>
</feature>
<dbReference type="Gene3D" id="1.10.760.10">
    <property type="entry name" value="Cytochrome c-like domain"/>
    <property type="match status" value="1"/>
</dbReference>
<keyword evidence="10" id="KW-1185">Reference proteome</keyword>
<feature type="domain" description="Cytochrome c" evidence="8">
    <location>
        <begin position="71"/>
        <end position="174"/>
    </location>
</feature>
<reference evidence="9 10" key="1">
    <citation type="journal article" date="2013" name="Int. J. Syst. Evol. Microbiol.">
        <title>Hoeflea suaedae sp. nov., an endophytic bacterium isolated from the root of the halophyte Suaeda maritima.</title>
        <authorList>
            <person name="Chung E.J."/>
            <person name="Park J.A."/>
            <person name="Pramanik P."/>
            <person name="Bibi F."/>
            <person name="Jeon C.O."/>
            <person name="Chung Y.R."/>
        </authorList>
    </citation>
    <scope>NUCLEOTIDE SEQUENCE [LARGE SCALE GENOMIC DNA]</scope>
    <source>
        <strain evidence="9 10">YC6898</strain>
    </source>
</reference>
<keyword evidence="5 6" id="KW-0408">Iron</keyword>
<dbReference type="InterPro" id="IPR036909">
    <property type="entry name" value="Cyt_c-like_dom_sf"/>
</dbReference>
<evidence type="ECO:0000256" key="3">
    <source>
        <dbReference type="ARBA" id="ARBA00022723"/>
    </source>
</evidence>
<dbReference type="InterPro" id="IPR002327">
    <property type="entry name" value="Cyt_c_1A/1B"/>
</dbReference>
<dbReference type="AlphaFoldDB" id="A0A4R5PLW4"/>